<dbReference type="EMBL" id="JACJHT010000009">
    <property type="protein sequence ID" value="MBA9042150.1"/>
    <property type="molecule type" value="Genomic_DNA"/>
</dbReference>
<accession>A0A7W3NFP2</accession>
<dbReference type="AlphaFoldDB" id="A0A7W3NFP2"/>
<proteinExistence type="predicted"/>
<reference evidence="1" key="1">
    <citation type="submission" date="2020-08" db="EMBL/GenBank/DDBJ databases">
        <title>Functional genomics of gut bacteria from endangered species of beetles.</title>
        <authorList>
            <person name="Carlos-Shanley C."/>
        </authorList>
    </citation>
    <scope>NUCLEOTIDE SEQUENCE [LARGE SCALE GENOMIC DNA]</scope>
    <source>
        <strain evidence="1">S00060</strain>
    </source>
</reference>
<evidence type="ECO:0000313" key="1">
    <source>
        <dbReference type="EMBL" id="MBA9042150.1"/>
    </source>
</evidence>
<gene>
    <name evidence="1" type="ORF">HNP21_005283</name>
</gene>
<evidence type="ECO:0000313" key="2">
    <source>
        <dbReference type="Proteomes" id="UP000543174"/>
    </source>
</evidence>
<protein>
    <submittedName>
        <fullName evidence="1">Uncharacterized protein</fullName>
    </submittedName>
</protein>
<dbReference type="Proteomes" id="UP000543174">
    <property type="component" value="Unassembled WGS sequence"/>
</dbReference>
<comment type="caution">
    <text evidence="1">The sequence shown here is derived from an EMBL/GenBank/DDBJ whole genome shotgun (WGS) entry which is preliminary data.</text>
</comment>
<name>A0A7W3NFP2_PRIAR</name>
<dbReference type="RefSeq" id="WP_182527913.1">
    <property type="nucleotide sequence ID" value="NZ_JACJHT010000009.1"/>
</dbReference>
<sequence>MTKTLWNFLMEMKKNNLTFENYELCPSLNTLSPEEKVVLNEYARSLVLENEVGNEWV</sequence>
<keyword evidence="2" id="KW-1185">Reference proteome</keyword>
<organism evidence="1 2">
    <name type="scientific">Priestia aryabhattai</name>
    <name type="common">Bacillus aryabhattai</name>
    <dbReference type="NCBI Taxonomy" id="412384"/>
    <lineage>
        <taxon>Bacteria</taxon>
        <taxon>Bacillati</taxon>
        <taxon>Bacillota</taxon>
        <taxon>Bacilli</taxon>
        <taxon>Bacillales</taxon>
        <taxon>Bacillaceae</taxon>
        <taxon>Priestia</taxon>
    </lineage>
</organism>